<evidence type="ECO:0000256" key="3">
    <source>
        <dbReference type="ARBA" id="ARBA00047806"/>
    </source>
</evidence>
<accession>A0A926RTD4</accession>
<feature type="active site" evidence="5">
    <location>
        <position position="10"/>
    </location>
</feature>
<evidence type="ECO:0000313" key="8">
    <source>
        <dbReference type="Proteomes" id="UP000661691"/>
    </source>
</evidence>
<dbReference type="EC" id="1.8.4.11" evidence="5"/>
<reference evidence="7" key="1">
    <citation type="submission" date="2020-09" db="EMBL/GenBank/DDBJ databases">
        <title>A novel bacterium of genus Hazenella, isolated from South China Sea.</title>
        <authorList>
            <person name="Huang H."/>
            <person name="Mo K."/>
            <person name="Hu Y."/>
        </authorList>
    </citation>
    <scope>NUCLEOTIDE SEQUENCE</scope>
    <source>
        <strain evidence="7">IB182357</strain>
    </source>
</reference>
<dbReference type="RefSeq" id="WP_191138909.1">
    <property type="nucleotide sequence ID" value="NZ_JACXAG020000002.1"/>
</dbReference>
<dbReference type="Pfam" id="PF01625">
    <property type="entry name" value="PMSR"/>
    <property type="match status" value="1"/>
</dbReference>
<dbReference type="NCBIfam" id="TIGR00401">
    <property type="entry name" value="msrA"/>
    <property type="match status" value="1"/>
</dbReference>
<sequence length="156" mass="17794">MQKATFGAGCFWGVEETFRKIPGVESTSVGYMGGDKESPTYEEVCTDRTGHAEVVHISFDSERVDYHQLLKVFWENHNPTQLNRQGPDVGTQYRSAIFYYSEEQKEQAEKSKQALAESGQFAKPIVTQIVPATKFWKAEEYHQRYLQKKGLDSCGI</sequence>
<dbReference type="InterPro" id="IPR036509">
    <property type="entry name" value="Met_Sox_Rdtase_MsrA_sf"/>
</dbReference>
<comment type="caution">
    <text evidence="7">The sequence shown here is derived from an EMBL/GenBank/DDBJ whole genome shotgun (WGS) entry which is preliminary data.</text>
</comment>
<protein>
    <recommendedName>
        <fullName evidence="5">Peptide methionine sulfoxide reductase MsrA</fullName>
        <shortName evidence="5">Protein-methionine-S-oxide reductase</shortName>
        <ecNumber evidence="5">1.8.4.11</ecNumber>
    </recommendedName>
    <alternativeName>
        <fullName evidence="5">Peptide-methionine (S)-S-oxide reductase</fullName>
        <shortName evidence="5">Peptide Met(O) reductase</shortName>
    </alternativeName>
</protein>
<dbReference type="SUPFAM" id="SSF55068">
    <property type="entry name" value="Peptide methionine sulfoxide reductase"/>
    <property type="match status" value="1"/>
</dbReference>
<dbReference type="GO" id="GO:0008113">
    <property type="term" value="F:peptide-methionine (S)-S-oxide reductase activity"/>
    <property type="evidence" value="ECO:0007669"/>
    <property type="project" value="UniProtKB-UniRule"/>
</dbReference>
<dbReference type="AlphaFoldDB" id="A0A926RTD4"/>
<keyword evidence="8" id="KW-1185">Reference proteome</keyword>
<dbReference type="EMBL" id="JACXAH010000002">
    <property type="protein sequence ID" value="MBD1371207.1"/>
    <property type="molecule type" value="Genomic_DNA"/>
</dbReference>
<keyword evidence="2 5" id="KW-0560">Oxidoreductase</keyword>
<proteinExistence type="inferred from homology"/>
<dbReference type="PANTHER" id="PTHR43774:SF1">
    <property type="entry name" value="PEPTIDE METHIONINE SULFOXIDE REDUCTASE MSRA 2"/>
    <property type="match status" value="1"/>
</dbReference>
<dbReference type="HAMAP" id="MF_01401">
    <property type="entry name" value="MsrA"/>
    <property type="match status" value="1"/>
</dbReference>
<comment type="catalytic activity">
    <reaction evidence="4 5">
        <text>[thioredoxin]-disulfide + L-methionine + H2O = L-methionine (S)-S-oxide + [thioredoxin]-dithiol</text>
        <dbReference type="Rhea" id="RHEA:19993"/>
        <dbReference type="Rhea" id="RHEA-COMP:10698"/>
        <dbReference type="Rhea" id="RHEA-COMP:10700"/>
        <dbReference type="ChEBI" id="CHEBI:15377"/>
        <dbReference type="ChEBI" id="CHEBI:29950"/>
        <dbReference type="ChEBI" id="CHEBI:50058"/>
        <dbReference type="ChEBI" id="CHEBI:57844"/>
        <dbReference type="ChEBI" id="CHEBI:58772"/>
        <dbReference type="EC" id="1.8.4.11"/>
    </reaction>
</comment>
<evidence type="ECO:0000256" key="2">
    <source>
        <dbReference type="ARBA" id="ARBA00023002"/>
    </source>
</evidence>
<evidence type="ECO:0000313" key="7">
    <source>
        <dbReference type="EMBL" id="MBD1371207.1"/>
    </source>
</evidence>
<comment type="catalytic activity">
    <reaction evidence="3 5">
        <text>L-methionyl-[protein] + [thioredoxin]-disulfide + H2O = L-methionyl-(S)-S-oxide-[protein] + [thioredoxin]-dithiol</text>
        <dbReference type="Rhea" id="RHEA:14217"/>
        <dbReference type="Rhea" id="RHEA-COMP:10698"/>
        <dbReference type="Rhea" id="RHEA-COMP:10700"/>
        <dbReference type="Rhea" id="RHEA-COMP:12313"/>
        <dbReference type="Rhea" id="RHEA-COMP:12315"/>
        <dbReference type="ChEBI" id="CHEBI:15377"/>
        <dbReference type="ChEBI" id="CHEBI:16044"/>
        <dbReference type="ChEBI" id="CHEBI:29950"/>
        <dbReference type="ChEBI" id="CHEBI:44120"/>
        <dbReference type="ChEBI" id="CHEBI:50058"/>
        <dbReference type="EC" id="1.8.4.11"/>
    </reaction>
</comment>
<dbReference type="Proteomes" id="UP000661691">
    <property type="component" value="Unassembled WGS sequence"/>
</dbReference>
<dbReference type="PANTHER" id="PTHR43774">
    <property type="entry name" value="PEPTIDE METHIONINE SULFOXIDE REDUCTASE"/>
    <property type="match status" value="1"/>
</dbReference>
<name>A0A926RTD4_9BACL</name>
<organism evidence="7 8">
    <name type="scientific">Polycladospora coralii</name>
    <dbReference type="NCBI Taxonomy" id="2771432"/>
    <lineage>
        <taxon>Bacteria</taxon>
        <taxon>Bacillati</taxon>
        <taxon>Bacillota</taxon>
        <taxon>Bacilli</taxon>
        <taxon>Bacillales</taxon>
        <taxon>Thermoactinomycetaceae</taxon>
        <taxon>Polycladospora</taxon>
    </lineage>
</organism>
<evidence type="ECO:0000259" key="6">
    <source>
        <dbReference type="Pfam" id="PF01625"/>
    </source>
</evidence>
<dbReference type="InterPro" id="IPR002569">
    <property type="entry name" value="Met_Sox_Rdtase_MsrA_dom"/>
</dbReference>
<feature type="domain" description="Peptide methionine sulphoxide reductase MsrA" evidence="6">
    <location>
        <begin position="3"/>
        <end position="152"/>
    </location>
</feature>
<gene>
    <name evidence="5 7" type="primary">msrA</name>
    <name evidence="7" type="ORF">IC620_02390</name>
</gene>
<dbReference type="Gene3D" id="3.30.1060.10">
    <property type="entry name" value="Peptide methionine sulphoxide reductase MsrA"/>
    <property type="match status" value="1"/>
</dbReference>
<evidence type="ECO:0000256" key="1">
    <source>
        <dbReference type="ARBA" id="ARBA00005591"/>
    </source>
</evidence>
<evidence type="ECO:0000256" key="5">
    <source>
        <dbReference type="HAMAP-Rule" id="MF_01401"/>
    </source>
</evidence>
<comment type="similarity">
    <text evidence="1 5">Belongs to the MsrA Met sulfoxide reductase family.</text>
</comment>
<evidence type="ECO:0000256" key="4">
    <source>
        <dbReference type="ARBA" id="ARBA00048782"/>
    </source>
</evidence>
<comment type="function">
    <text evidence="5">Has an important function as a repair enzyme for proteins that have been inactivated by oxidation. Catalyzes the reversible oxidation-reduction of methionine sulfoxide in proteins to methionine.</text>
</comment>